<dbReference type="GO" id="GO:0030014">
    <property type="term" value="C:CCR4-NOT complex"/>
    <property type="evidence" value="ECO:0007669"/>
    <property type="project" value="InterPro"/>
</dbReference>
<dbReference type="InterPro" id="IPR035979">
    <property type="entry name" value="RBD_domain_sf"/>
</dbReference>
<dbReference type="PROSITE" id="PS50089">
    <property type="entry name" value="ZF_RING_2"/>
    <property type="match status" value="1"/>
</dbReference>
<dbReference type="SUPFAM" id="SSF54928">
    <property type="entry name" value="RNA-binding domain, RBD"/>
    <property type="match status" value="1"/>
</dbReference>
<keyword evidence="16" id="KW-0175">Coiled coil</keyword>
<keyword evidence="33" id="KW-1185">Reference proteome</keyword>
<evidence type="ECO:0000256" key="6">
    <source>
        <dbReference type="ARBA" id="ARBA00022481"/>
    </source>
</evidence>
<reference evidence="32 33" key="1">
    <citation type="submission" date="2019-08" db="EMBL/GenBank/DDBJ databases">
        <authorList>
            <person name="Alioto T."/>
            <person name="Alioto T."/>
            <person name="Gomez Garrido J."/>
        </authorList>
    </citation>
    <scope>NUCLEOTIDE SEQUENCE [LARGE SCALE GENOMIC DNA]</scope>
</reference>
<dbReference type="CDD" id="cd16618">
    <property type="entry name" value="mRING-HC-C4C4_CNOT4"/>
    <property type="match status" value="1"/>
</dbReference>
<dbReference type="SUPFAM" id="SSF57850">
    <property type="entry name" value="RING/U-box"/>
    <property type="match status" value="1"/>
</dbReference>
<dbReference type="PROSITE" id="PS50102">
    <property type="entry name" value="RRM"/>
    <property type="match status" value="1"/>
</dbReference>
<evidence type="ECO:0000256" key="26">
    <source>
        <dbReference type="PROSITE-ProRule" id="PRU00723"/>
    </source>
</evidence>
<dbReference type="Gene3D" id="3.30.40.10">
    <property type="entry name" value="Zinc/RING finger domain, C3HC4 (zinc finger)"/>
    <property type="match status" value="1"/>
</dbReference>
<evidence type="ECO:0000256" key="20">
    <source>
        <dbReference type="ARBA" id="ARBA00071435"/>
    </source>
</evidence>
<keyword evidence="8" id="KW-0597">Phosphoprotein</keyword>
<dbReference type="InterPro" id="IPR000504">
    <property type="entry name" value="RRM_dom"/>
</dbReference>
<dbReference type="EMBL" id="CABPRJ010000988">
    <property type="protein sequence ID" value="VVC34258.1"/>
    <property type="molecule type" value="Genomic_DNA"/>
</dbReference>
<dbReference type="InterPro" id="IPR039515">
    <property type="entry name" value="NOT4_mRING-HC-C4C4"/>
</dbReference>
<dbReference type="GO" id="GO:0003723">
    <property type="term" value="F:RNA binding"/>
    <property type="evidence" value="ECO:0007669"/>
    <property type="project" value="UniProtKB-UniRule"/>
</dbReference>
<dbReference type="OrthoDB" id="1923159at2759"/>
<comment type="function">
    <text evidence="18">Has E3 ubiquitin ligase activity, promoting ubiquitination and degradation of target proteins. Involved in activation of the JAK/STAT pathway. Catalyzes ubiquitination of methylated RBM15. Plays a role in quality control of translation of mitochondrial outer membrane-localized mRNA. As part of the PINK1-regulated signaling, upon mitochondria damage, ubiquitinates ABCE1 and thereby recruits autophagy receptors to the mitochondrial outer membrane to initiate mitophagy.</text>
</comment>
<dbReference type="Proteomes" id="UP000325440">
    <property type="component" value="Unassembled WGS sequence"/>
</dbReference>
<evidence type="ECO:0000256" key="17">
    <source>
        <dbReference type="ARBA" id="ARBA00023242"/>
    </source>
</evidence>
<dbReference type="EC" id="2.3.2.27" evidence="5"/>
<evidence type="ECO:0000256" key="8">
    <source>
        <dbReference type="ARBA" id="ARBA00022553"/>
    </source>
</evidence>
<feature type="domain" description="RING-type" evidence="29">
    <location>
        <begin position="51"/>
        <end position="94"/>
    </location>
</feature>
<evidence type="ECO:0000313" key="33">
    <source>
        <dbReference type="Proteomes" id="UP000325440"/>
    </source>
</evidence>
<dbReference type="GO" id="GO:0061630">
    <property type="term" value="F:ubiquitin protein ligase activity"/>
    <property type="evidence" value="ECO:0007669"/>
    <property type="project" value="UniProtKB-EC"/>
</dbReference>
<keyword evidence="15 25" id="KW-0694">RNA-binding</keyword>
<proteinExistence type="predicted"/>
<comment type="subcellular location">
    <subcellularLocation>
        <location evidence="3">Cytoplasm</location>
    </subcellularLocation>
    <subcellularLocation>
        <location evidence="2">Nucleus</location>
    </subcellularLocation>
</comment>
<dbReference type="GO" id="GO:0005634">
    <property type="term" value="C:nucleus"/>
    <property type="evidence" value="ECO:0007669"/>
    <property type="project" value="UniProtKB-SubCell"/>
</dbReference>
<evidence type="ECO:0000256" key="16">
    <source>
        <dbReference type="ARBA" id="ARBA00023054"/>
    </source>
</evidence>
<comment type="catalytic activity">
    <reaction evidence="1">
        <text>S-ubiquitinyl-[E2 ubiquitin-conjugating enzyme]-L-cysteine + [acceptor protein]-L-lysine = [E2 ubiquitin-conjugating enzyme]-L-cysteine + N(6)-ubiquitinyl-[acceptor protein]-L-lysine.</text>
        <dbReference type="EC" id="2.3.2.27"/>
    </reaction>
</comment>
<dbReference type="InterPro" id="IPR039780">
    <property type="entry name" value="Mot2"/>
</dbReference>
<dbReference type="Pfam" id="PF14570">
    <property type="entry name" value="zf-RING_4"/>
    <property type="match status" value="1"/>
</dbReference>
<name>A0A5E4MXT1_9HEMI</name>
<dbReference type="GO" id="GO:0008270">
    <property type="term" value="F:zinc ion binding"/>
    <property type="evidence" value="ECO:0007669"/>
    <property type="project" value="UniProtKB-KW"/>
</dbReference>
<dbReference type="AlphaFoldDB" id="A0A5E4MXT1"/>
<dbReference type="Pfam" id="PF00076">
    <property type="entry name" value="RRM_1"/>
    <property type="match status" value="1"/>
</dbReference>
<dbReference type="InterPro" id="IPR001841">
    <property type="entry name" value="Znf_RING"/>
</dbReference>
<feature type="compositionally biased region" description="Polar residues" evidence="27">
    <location>
        <begin position="293"/>
        <end position="327"/>
    </location>
</feature>
<evidence type="ECO:0000256" key="12">
    <source>
        <dbReference type="ARBA" id="ARBA00022786"/>
    </source>
</evidence>
<evidence type="ECO:0000256" key="9">
    <source>
        <dbReference type="ARBA" id="ARBA00022679"/>
    </source>
</evidence>
<gene>
    <name evidence="32" type="ORF">CINCED_3A017674</name>
</gene>
<comment type="subunit">
    <text evidence="19">Interacts with CNOT1 via its C-terminus but does not stably associate with the CCR4-NOT complex. Interacts (via RING domain) with UBE2D2. Interacts with ABCE1, PINK1 and PELO.</text>
</comment>
<feature type="domain" description="RRM" evidence="30">
    <location>
        <begin position="146"/>
        <end position="230"/>
    </location>
</feature>
<keyword evidence="10 26" id="KW-0479">Metal-binding</keyword>
<keyword evidence="6" id="KW-0488">Methylation</keyword>
<keyword evidence="12" id="KW-0833">Ubl conjugation pathway</keyword>
<evidence type="ECO:0000256" key="1">
    <source>
        <dbReference type="ARBA" id="ARBA00000900"/>
    </source>
</evidence>
<dbReference type="GO" id="GO:0016567">
    <property type="term" value="P:protein ubiquitination"/>
    <property type="evidence" value="ECO:0007669"/>
    <property type="project" value="TreeGrafter"/>
</dbReference>
<evidence type="ECO:0000259" key="30">
    <source>
        <dbReference type="PROSITE" id="PS50102"/>
    </source>
</evidence>
<keyword evidence="28" id="KW-0812">Transmembrane</keyword>
<keyword evidence="11 26" id="KW-0863">Zinc-finger</keyword>
<evidence type="ECO:0000256" key="22">
    <source>
        <dbReference type="ARBA" id="ARBA00077837"/>
    </source>
</evidence>
<dbReference type="PANTHER" id="PTHR12603:SF0">
    <property type="entry name" value="CCR4-NOT TRANSCRIPTION COMPLEX SUBUNIT 4"/>
    <property type="match status" value="1"/>
</dbReference>
<dbReference type="Gene3D" id="3.30.70.330">
    <property type="match status" value="1"/>
</dbReference>
<dbReference type="FunFam" id="3.30.70.330:FF:000044">
    <property type="entry name" value="Putative ccr4-not transcription complex subunit 4"/>
    <property type="match status" value="1"/>
</dbReference>
<keyword evidence="28" id="KW-0472">Membrane</keyword>
<evidence type="ECO:0000256" key="3">
    <source>
        <dbReference type="ARBA" id="ARBA00004496"/>
    </source>
</evidence>
<feature type="domain" description="C3H1-type" evidence="31">
    <location>
        <begin position="227"/>
        <end position="254"/>
    </location>
</feature>
<dbReference type="InterPro" id="IPR003954">
    <property type="entry name" value="RRM_euk-type"/>
</dbReference>
<sequence length="684" mass="77746">MLYGLVAIVINSFTNLLFTVYFLAIKHYNCHLSSRFAMSVLNHTCDDQPECPLCMEAFEVDDLNFFPCTCGYQICRFCWHRIRTDENGLCPACRKPYPEDPADFKPLSREEVAKLKAEKRYKHQQKKNKITEDRKVLNNMRVLQKNLVFVVGLPNRISEAETLKKHEYFGKFGKILKVVINQSTSYIGTQGPSASAYVTYSRCEDALRAILAVNNVIIDNRVLKASLGTTKYCSNFMKNQPCPKTDCMYLHDMGEPEASFTKDEMQQGKHQEYEKKLYEQYNVVLTRRPENSPPIQNSSGNNGVIENLSQNNKESWPSLNNSNSRNHSPVEDDRLYEVEFNLTNHNSHSDKTVEKSESHNVKINGHKNKKKSSSPENRKGKVKTPSSIPSAEEEQLNTLEGECTENKRNLIKEIWNTEPSLSNNQSENDIQNELFENSQKPVSIFEQDNNNSFFSSNFSKLTNGKTSPVLNSEPDWSPPVSAILPPIPDVLPQVQTSEDWQAAFGFSNSSNNSQNNYQSSDINRTMLNLPSDDEIFDPLSVTQRALSEYMEQQNHLNMYQSRLQNSGFPYCTKLMDNLHINNTAPTRTCLPPPGFSSAPNQVNSYGISIPRNTGNTNKLPQNNPFALQQQLRQSSSHNLDWSSIDPAIVTATPHCNLYTTPPPPPGFNMRQAFDSNLWLFNNLI</sequence>
<evidence type="ECO:0000256" key="2">
    <source>
        <dbReference type="ARBA" id="ARBA00004123"/>
    </source>
</evidence>
<dbReference type="GO" id="GO:0005829">
    <property type="term" value="C:cytosol"/>
    <property type="evidence" value="ECO:0007669"/>
    <property type="project" value="UniProtKB-ARBA"/>
</dbReference>
<dbReference type="InterPro" id="IPR012677">
    <property type="entry name" value="Nucleotide-bd_a/b_plait_sf"/>
</dbReference>
<evidence type="ECO:0000256" key="13">
    <source>
        <dbReference type="ARBA" id="ARBA00022833"/>
    </source>
</evidence>
<evidence type="ECO:0000256" key="24">
    <source>
        <dbReference type="ARBA" id="ARBA00083942"/>
    </source>
</evidence>
<dbReference type="FunFam" id="3.30.40.10:FF:000006">
    <property type="entry name" value="CCR4-NOT transcription complex subunit 4"/>
    <property type="match status" value="1"/>
</dbReference>
<evidence type="ECO:0000256" key="18">
    <source>
        <dbReference type="ARBA" id="ARBA00057081"/>
    </source>
</evidence>
<protein>
    <recommendedName>
        <fullName evidence="20">CCR4-NOT transcription complex subunit 4</fullName>
        <ecNumber evidence="5">2.3.2.27</ecNumber>
    </recommendedName>
    <alternativeName>
        <fullName evidence="23">CCR4-associated factor 4</fullName>
    </alternativeName>
    <alternativeName>
        <fullName evidence="24">E3 ubiquitin-protein ligase CNOT4</fullName>
    </alternativeName>
    <alternativeName>
        <fullName evidence="21">Potential transcriptional repressor NOT4Hp</fullName>
    </alternativeName>
    <alternativeName>
        <fullName evidence="22">RING-type E3 ubiquitin transferase CNOT4</fullName>
    </alternativeName>
</protein>
<feature type="region of interest" description="Disordered" evidence="27">
    <location>
        <begin position="287"/>
        <end position="329"/>
    </location>
</feature>
<evidence type="ECO:0000256" key="15">
    <source>
        <dbReference type="ARBA" id="ARBA00022884"/>
    </source>
</evidence>
<dbReference type="InterPro" id="IPR000571">
    <property type="entry name" value="Znf_CCCH"/>
</dbReference>
<keyword evidence="17" id="KW-0539">Nucleus</keyword>
<dbReference type="PROSITE" id="PS50103">
    <property type="entry name" value="ZF_C3H1"/>
    <property type="match status" value="1"/>
</dbReference>
<comment type="pathway">
    <text evidence="4">Protein modification; protein ubiquitination.</text>
</comment>
<evidence type="ECO:0000313" key="32">
    <source>
        <dbReference type="EMBL" id="VVC34258.1"/>
    </source>
</evidence>
<dbReference type="CDD" id="cd12438">
    <property type="entry name" value="RRM_CNOT4"/>
    <property type="match status" value="1"/>
</dbReference>
<dbReference type="InterPro" id="IPR034261">
    <property type="entry name" value="CNOT4_RRM"/>
</dbReference>
<keyword evidence="7" id="KW-0963">Cytoplasm</keyword>
<evidence type="ECO:0000256" key="4">
    <source>
        <dbReference type="ARBA" id="ARBA00004906"/>
    </source>
</evidence>
<keyword evidence="13 26" id="KW-0862">Zinc</keyword>
<accession>A0A5E4MXT1</accession>
<dbReference type="SMART" id="SM00361">
    <property type="entry name" value="RRM_1"/>
    <property type="match status" value="1"/>
</dbReference>
<feature type="zinc finger region" description="C3H1-type" evidence="26">
    <location>
        <begin position="227"/>
        <end position="254"/>
    </location>
</feature>
<evidence type="ECO:0000256" key="27">
    <source>
        <dbReference type="SAM" id="MobiDB-lite"/>
    </source>
</evidence>
<evidence type="ECO:0000256" key="25">
    <source>
        <dbReference type="PROSITE-ProRule" id="PRU00176"/>
    </source>
</evidence>
<evidence type="ECO:0000256" key="14">
    <source>
        <dbReference type="ARBA" id="ARBA00022843"/>
    </source>
</evidence>
<feature type="transmembrane region" description="Helical" evidence="28">
    <location>
        <begin position="6"/>
        <end position="25"/>
    </location>
</feature>
<evidence type="ECO:0000256" key="23">
    <source>
        <dbReference type="ARBA" id="ARBA00083547"/>
    </source>
</evidence>
<evidence type="ECO:0000256" key="10">
    <source>
        <dbReference type="ARBA" id="ARBA00022723"/>
    </source>
</evidence>
<evidence type="ECO:0000256" key="11">
    <source>
        <dbReference type="ARBA" id="ARBA00022771"/>
    </source>
</evidence>
<organism evidence="32 33">
    <name type="scientific">Cinara cedri</name>
    <dbReference type="NCBI Taxonomy" id="506608"/>
    <lineage>
        <taxon>Eukaryota</taxon>
        <taxon>Metazoa</taxon>
        <taxon>Ecdysozoa</taxon>
        <taxon>Arthropoda</taxon>
        <taxon>Hexapoda</taxon>
        <taxon>Insecta</taxon>
        <taxon>Pterygota</taxon>
        <taxon>Neoptera</taxon>
        <taxon>Paraneoptera</taxon>
        <taxon>Hemiptera</taxon>
        <taxon>Sternorrhyncha</taxon>
        <taxon>Aphidomorpha</taxon>
        <taxon>Aphidoidea</taxon>
        <taxon>Aphididae</taxon>
        <taxon>Lachninae</taxon>
        <taxon>Cinara</taxon>
    </lineage>
</organism>
<evidence type="ECO:0000256" key="21">
    <source>
        <dbReference type="ARBA" id="ARBA00075062"/>
    </source>
</evidence>
<evidence type="ECO:0000256" key="19">
    <source>
        <dbReference type="ARBA" id="ARBA00062432"/>
    </source>
</evidence>
<evidence type="ECO:0000259" key="31">
    <source>
        <dbReference type="PROSITE" id="PS50103"/>
    </source>
</evidence>
<feature type="compositionally biased region" description="Basic and acidic residues" evidence="27">
    <location>
        <begin position="347"/>
        <end position="360"/>
    </location>
</feature>
<feature type="region of interest" description="Disordered" evidence="27">
    <location>
        <begin position="344"/>
        <end position="399"/>
    </location>
</feature>
<evidence type="ECO:0000256" key="5">
    <source>
        <dbReference type="ARBA" id="ARBA00012483"/>
    </source>
</evidence>
<keyword evidence="28" id="KW-1133">Transmembrane helix</keyword>
<evidence type="ECO:0000256" key="7">
    <source>
        <dbReference type="ARBA" id="ARBA00022490"/>
    </source>
</evidence>
<keyword evidence="14" id="KW-0832">Ubl conjugation</keyword>
<keyword evidence="9" id="KW-0808">Transferase</keyword>
<dbReference type="InterPro" id="IPR013083">
    <property type="entry name" value="Znf_RING/FYVE/PHD"/>
</dbReference>
<evidence type="ECO:0000256" key="28">
    <source>
        <dbReference type="SAM" id="Phobius"/>
    </source>
</evidence>
<dbReference type="PANTHER" id="PTHR12603">
    <property type="entry name" value="CCR4-NOT TRANSCRIPTION COMPLEX RELATED"/>
    <property type="match status" value="1"/>
</dbReference>
<evidence type="ECO:0000259" key="29">
    <source>
        <dbReference type="PROSITE" id="PS50089"/>
    </source>
</evidence>